<proteinExistence type="predicted"/>
<evidence type="ECO:0000313" key="4">
    <source>
        <dbReference type="Proteomes" id="UP000176846"/>
    </source>
</evidence>
<accession>A0A1F7UPR4</accession>
<feature type="transmembrane region" description="Helical" evidence="2">
    <location>
        <begin position="52"/>
        <end position="71"/>
    </location>
</feature>
<protein>
    <submittedName>
        <fullName evidence="3">Uncharacterized protein</fullName>
    </submittedName>
</protein>
<keyword evidence="2" id="KW-0812">Transmembrane</keyword>
<evidence type="ECO:0000313" key="3">
    <source>
        <dbReference type="EMBL" id="OGL80262.1"/>
    </source>
</evidence>
<name>A0A1F7UPR4_9BACT</name>
<organism evidence="3 4">
    <name type="scientific">Candidatus Uhrbacteria bacterium RIFCSPLOWO2_01_FULL_47_25</name>
    <dbReference type="NCBI Taxonomy" id="1802402"/>
    <lineage>
        <taxon>Bacteria</taxon>
        <taxon>Candidatus Uhriibacteriota</taxon>
    </lineage>
</organism>
<dbReference type="Proteomes" id="UP000176846">
    <property type="component" value="Unassembled WGS sequence"/>
</dbReference>
<feature type="region of interest" description="Disordered" evidence="1">
    <location>
        <begin position="9"/>
        <end position="34"/>
    </location>
</feature>
<gene>
    <name evidence="3" type="ORF">A2936_02755</name>
</gene>
<keyword evidence="2" id="KW-0472">Membrane</keyword>
<comment type="caution">
    <text evidence="3">The sequence shown here is derived from an EMBL/GenBank/DDBJ whole genome shotgun (WGS) entry which is preliminary data.</text>
</comment>
<sequence>MLSKKIVIRSLPRTTESHPSEVPHQPAGRDKTMDELENQTQRAIPQGHWFKIVVRGLLVLTPVAVVAWLIWRDFAPNGQLFVANDLKHYHPYISSLYPLGRLGEPVAIEGVWKRQVNAEPVYFDVRLPRRMEQARVRLLYQTNGPSPRLGLKIGQIGNWSYDLQSLSTISMADNWTAGEVIFRLAGAAVEDGSLRFMISAPTVNDQGIMLEVRRVEVTLIDQPLQLADLRGIIGRKAERFIQYVRQP</sequence>
<reference evidence="3 4" key="1">
    <citation type="journal article" date="2016" name="Nat. Commun.">
        <title>Thousands of microbial genomes shed light on interconnected biogeochemical processes in an aquifer system.</title>
        <authorList>
            <person name="Anantharaman K."/>
            <person name="Brown C.T."/>
            <person name="Hug L.A."/>
            <person name="Sharon I."/>
            <person name="Castelle C.J."/>
            <person name="Probst A.J."/>
            <person name="Thomas B.C."/>
            <person name="Singh A."/>
            <person name="Wilkins M.J."/>
            <person name="Karaoz U."/>
            <person name="Brodie E.L."/>
            <person name="Williams K.H."/>
            <person name="Hubbard S.S."/>
            <person name="Banfield J.F."/>
        </authorList>
    </citation>
    <scope>NUCLEOTIDE SEQUENCE [LARGE SCALE GENOMIC DNA]</scope>
</reference>
<dbReference type="AlphaFoldDB" id="A0A1F7UPR4"/>
<dbReference type="EMBL" id="MGEK01000039">
    <property type="protein sequence ID" value="OGL80262.1"/>
    <property type="molecule type" value="Genomic_DNA"/>
</dbReference>
<feature type="compositionally biased region" description="Basic and acidic residues" evidence="1">
    <location>
        <begin position="15"/>
        <end position="34"/>
    </location>
</feature>
<keyword evidence="2" id="KW-1133">Transmembrane helix</keyword>
<evidence type="ECO:0000256" key="2">
    <source>
        <dbReference type="SAM" id="Phobius"/>
    </source>
</evidence>
<evidence type="ECO:0000256" key="1">
    <source>
        <dbReference type="SAM" id="MobiDB-lite"/>
    </source>
</evidence>